<dbReference type="SUPFAM" id="SSF52540">
    <property type="entry name" value="P-loop containing nucleoside triphosphate hydrolases"/>
    <property type="match status" value="1"/>
</dbReference>
<protein>
    <submittedName>
        <fullName evidence="6">ABC transporter ATP-binding protein</fullName>
    </submittedName>
</protein>
<dbReference type="PANTHER" id="PTHR24220">
    <property type="entry name" value="IMPORT ATP-BINDING PROTEIN"/>
    <property type="match status" value="1"/>
</dbReference>
<evidence type="ECO:0000259" key="5">
    <source>
        <dbReference type="PROSITE" id="PS50893"/>
    </source>
</evidence>
<organism evidence="6 7">
    <name type="scientific">Peredibacter starrii</name>
    <dbReference type="NCBI Taxonomy" id="28202"/>
    <lineage>
        <taxon>Bacteria</taxon>
        <taxon>Pseudomonadati</taxon>
        <taxon>Bdellovibrionota</taxon>
        <taxon>Bacteriovoracia</taxon>
        <taxon>Bacteriovoracales</taxon>
        <taxon>Bacteriovoracaceae</taxon>
        <taxon>Peredibacter</taxon>
    </lineage>
</organism>
<dbReference type="GO" id="GO:0016887">
    <property type="term" value="F:ATP hydrolysis activity"/>
    <property type="evidence" value="ECO:0007669"/>
    <property type="project" value="InterPro"/>
</dbReference>
<dbReference type="PROSITE" id="PS50893">
    <property type="entry name" value="ABC_TRANSPORTER_2"/>
    <property type="match status" value="1"/>
</dbReference>
<dbReference type="GO" id="GO:0005524">
    <property type="term" value="F:ATP binding"/>
    <property type="evidence" value="ECO:0007669"/>
    <property type="project" value="UniProtKB-KW"/>
</dbReference>
<dbReference type="InterPro" id="IPR003593">
    <property type="entry name" value="AAA+_ATPase"/>
</dbReference>
<dbReference type="KEGG" id="psti:SOO65_14745"/>
<dbReference type="GO" id="GO:0022857">
    <property type="term" value="F:transmembrane transporter activity"/>
    <property type="evidence" value="ECO:0007669"/>
    <property type="project" value="TreeGrafter"/>
</dbReference>
<keyword evidence="3 6" id="KW-0067">ATP-binding</keyword>
<dbReference type="InterPro" id="IPR027417">
    <property type="entry name" value="P-loop_NTPase"/>
</dbReference>
<sequence length="218" mass="23800">MMKVSNLRKSYGEGSTKVEVLKGINLEIAKGETLALIGKSGSGKSTLLSLLAGLDQPDSGEIAVGDKKISHMKEKELTHFRAEHMGIVFQQFHLVSTLTALENVLLPLELLKRPDAKETAEKLLESVGLLHRAHHLPSQLSGGESQRVAIARALAIRPTILFADEPSGNLDEETGDKVMELLFKMVKETNTTLVLVTHDQDLARKCSRVVHLEHGSLA</sequence>
<gene>
    <name evidence="6" type="ORF">SOO65_14745</name>
</gene>
<dbReference type="Pfam" id="PF00005">
    <property type="entry name" value="ABC_tran"/>
    <property type="match status" value="1"/>
</dbReference>
<evidence type="ECO:0000256" key="2">
    <source>
        <dbReference type="ARBA" id="ARBA00022741"/>
    </source>
</evidence>
<comment type="similarity">
    <text evidence="4">Belongs to the ABC transporter superfamily. Macrolide exporter (TC 3.A.1.122) family.</text>
</comment>
<dbReference type="InterPro" id="IPR017911">
    <property type="entry name" value="MacB-like_ATP-bd"/>
</dbReference>
<proteinExistence type="inferred from homology"/>
<evidence type="ECO:0000256" key="1">
    <source>
        <dbReference type="ARBA" id="ARBA00022448"/>
    </source>
</evidence>
<evidence type="ECO:0000256" key="3">
    <source>
        <dbReference type="ARBA" id="ARBA00022840"/>
    </source>
</evidence>
<dbReference type="InterPro" id="IPR017871">
    <property type="entry name" value="ABC_transporter-like_CS"/>
</dbReference>
<dbReference type="CDD" id="cd03255">
    <property type="entry name" value="ABC_MJ0796_LolCDE_FtsE"/>
    <property type="match status" value="1"/>
</dbReference>
<evidence type="ECO:0000313" key="6">
    <source>
        <dbReference type="EMBL" id="WPU63951.1"/>
    </source>
</evidence>
<dbReference type="PROSITE" id="PS00211">
    <property type="entry name" value="ABC_TRANSPORTER_1"/>
    <property type="match status" value="1"/>
</dbReference>
<keyword evidence="2" id="KW-0547">Nucleotide-binding</keyword>
<dbReference type="FunFam" id="3.40.50.300:FF:000032">
    <property type="entry name" value="Export ABC transporter ATP-binding protein"/>
    <property type="match status" value="1"/>
</dbReference>
<dbReference type="Gene3D" id="3.40.50.300">
    <property type="entry name" value="P-loop containing nucleotide triphosphate hydrolases"/>
    <property type="match status" value="1"/>
</dbReference>
<accession>A0AAX4HL55</accession>
<dbReference type="RefSeq" id="WP_321391677.1">
    <property type="nucleotide sequence ID" value="NZ_CP139487.1"/>
</dbReference>
<keyword evidence="7" id="KW-1185">Reference proteome</keyword>
<dbReference type="EMBL" id="CP139487">
    <property type="protein sequence ID" value="WPU63951.1"/>
    <property type="molecule type" value="Genomic_DNA"/>
</dbReference>
<dbReference type="InterPro" id="IPR003439">
    <property type="entry name" value="ABC_transporter-like_ATP-bd"/>
</dbReference>
<dbReference type="Proteomes" id="UP001324634">
    <property type="component" value="Chromosome"/>
</dbReference>
<dbReference type="AlphaFoldDB" id="A0AAX4HL55"/>
<keyword evidence="1" id="KW-0813">Transport</keyword>
<evidence type="ECO:0000256" key="4">
    <source>
        <dbReference type="ARBA" id="ARBA00038388"/>
    </source>
</evidence>
<feature type="domain" description="ABC transporter" evidence="5">
    <location>
        <begin position="2"/>
        <end position="218"/>
    </location>
</feature>
<evidence type="ECO:0000313" key="7">
    <source>
        <dbReference type="Proteomes" id="UP001324634"/>
    </source>
</evidence>
<name>A0AAX4HL55_9BACT</name>
<reference evidence="6 7" key="1">
    <citation type="submission" date="2023-11" db="EMBL/GenBank/DDBJ databases">
        <title>Peredibacter starrii A3.12.</title>
        <authorList>
            <person name="Mitchell R.J."/>
        </authorList>
    </citation>
    <scope>NUCLEOTIDE SEQUENCE [LARGE SCALE GENOMIC DNA]</scope>
    <source>
        <strain evidence="6 7">A3.12</strain>
    </source>
</reference>
<dbReference type="InterPro" id="IPR015854">
    <property type="entry name" value="ABC_transpr_LolD-like"/>
</dbReference>
<dbReference type="GO" id="GO:0098796">
    <property type="term" value="C:membrane protein complex"/>
    <property type="evidence" value="ECO:0007669"/>
    <property type="project" value="UniProtKB-ARBA"/>
</dbReference>
<dbReference type="GO" id="GO:0005886">
    <property type="term" value="C:plasma membrane"/>
    <property type="evidence" value="ECO:0007669"/>
    <property type="project" value="TreeGrafter"/>
</dbReference>
<dbReference type="SMART" id="SM00382">
    <property type="entry name" value="AAA"/>
    <property type="match status" value="1"/>
</dbReference>